<reference evidence="1 2" key="1">
    <citation type="submission" date="2021-03" db="EMBL/GenBank/DDBJ databases">
        <title>Sequencing the genomes of 1000 actinobacteria strains.</title>
        <authorList>
            <person name="Klenk H.-P."/>
        </authorList>
    </citation>
    <scope>NUCLEOTIDE SEQUENCE [LARGE SCALE GENOMIC DNA]</scope>
    <source>
        <strain evidence="1 2">DSM 18824</strain>
    </source>
</reference>
<sequence>MRPLMLGFVRVNGAPAAELELTGRMAGWAFREGYVLGVTYREQPGNGAFESLLQAITRHGAAGVIVPSFEHLGPHPEARVRAVRDETGVSVYAVEPTADRSGRSPARCGDDG</sequence>
<evidence type="ECO:0000313" key="1">
    <source>
        <dbReference type="EMBL" id="MBP2354801.1"/>
    </source>
</evidence>
<evidence type="ECO:0000313" key="2">
    <source>
        <dbReference type="Proteomes" id="UP000755585"/>
    </source>
</evidence>
<name>A0ABS4UT31_9ACTN</name>
<dbReference type="Proteomes" id="UP000755585">
    <property type="component" value="Unassembled WGS sequence"/>
</dbReference>
<accession>A0ABS4UT31</accession>
<comment type="caution">
    <text evidence="1">The sequence shown here is derived from an EMBL/GenBank/DDBJ whole genome shotgun (WGS) entry which is preliminary data.</text>
</comment>
<dbReference type="RefSeq" id="WP_209697549.1">
    <property type="nucleotide sequence ID" value="NZ_BAAAVU010000008.1"/>
</dbReference>
<organism evidence="1 2">
    <name type="scientific">Kribbella aluminosa</name>
    <dbReference type="NCBI Taxonomy" id="416017"/>
    <lineage>
        <taxon>Bacteria</taxon>
        <taxon>Bacillati</taxon>
        <taxon>Actinomycetota</taxon>
        <taxon>Actinomycetes</taxon>
        <taxon>Propionibacteriales</taxon>
        <taxon>Kribbellaceae</taxon>
        <taxon>Kribbella</taxon>
    </lineage>
</organism>
<evidence type="ECO:0008006" key="3">
    <source>
        <dbReference type="Google" id="ProtNLM"/>
    </source>
</evidence>
<protein>
    <recommendedName>
        <fullName evidence="3">Recombinase family protein</fullName>
    </recommendedName>
</protein>
<gene>
    <name evidence="1" type="ORF">JOF29_005911</name>
</gene>
<keyword evidence="2" id="KW-1185">Reference proteome</keyword>
<proteinExistence type="predicted"/>
<dbReference type="EMBL" id="JAGINT010000002">
    <property type="protein sequence ID" value="MBP2354801.1"/>
    <property type="molecule type" value="Genomic_DNA"/>
</dbReference>